<proteinExistence type="predicted"/>
<dbReference type="AlphaFoldDB" id="A0A127V9E2"/>
<keyword evidence="2" id="KW-0812">Transmembrane</keyword>
<keyword evidence="2" id="KW-0472">Membrane</keyword>
<protein>
    <submittedName>
        <fullName evidence="3">Uncharacterized protein</fullName>
    </submittedName>
</protein>
<evidence type="ECO:0000256" key="2">
    <source>
        <dbReference type="SAM" id="Phobius"/>
    </source>
</evidence>
<evidence type="ECO:0000313" key="4">
    <source>
        <dbReference type="Proteomes" id="UP000071561"/>
    </source>
</evidence>
<dbReference type="KEGG" id="pcm:AY601_0946"/>
<keyword evidence="2" id="KW-1133">Transmembrane helix</keyword>
<sequence length="219" mass="25169">MNTQEIQEQLQDNQELTIKLGERMSSAEEILAKLMYVKDYSGQLDELKELIIKNAEQDKTAPIQEEISQQIIATQKLMLSSEASIKKQEVLFKNFPKEMRVKLLHRFEDKTKGFMIGGLVLFALSAVSIGLCVYLWNDNGRMKDNDIKFRIVRQMVPNIAYKADTLYYRDPKGIEKKTKQLEAQQLTLAEVESAAKKTAKEAAEVKKEAKRLKKRKGKL</sequence>
<keyword evidence="4" id="KW-1185">Reference proteome</keyword>
<gene>
    <name evidence="3" type="ORF">AY601_0946</name>
</gene>
<name>A0A127V9E2_9SPHI</name>
<evidence type="ECO:0000256" key="1">
    <source>
        <dbReference type="SAM" id="Coils"/>
    </source>
</evidence>
<feature type="transmembrane region" description="Helical" evidence="2">
    <location>
        <begin position="114"/>
        <end position="136"/>
    </location>
</feature>
<feature type="coiled-coil region" evidence="1">
    <location>
        <begin position="174"/>
        <end position="215"/>
    </location>
</feature>
<dbReference type="Proteomes" id="UP000071561">
    <property type="component" value="Chromosome"/>
</dbReference>
<organism evidence="3 4">
    <name type="scientific">Pedobacter cryoconitis</name>
    <dbReference type="NCBI Taxonomy" id="188932"/>
    <lineage>
        <taxon>Bacteria</taxon>
        <taxon>Pseudomonadati</taxon>
        <taxon>Bacteroidota</taxon>
        <taxon>Sphingobacteriia</taxon>
        <taxon>Sphingobacteriales</taxon>
        <taxon>Sphingobacteriaceae</taxon>
        <taxon>Pedobacter</taxon>
    </lineage>
</organism>
<accession>A0A127V9E2</accession>
<dbReference type="EMBL" id="CP014504">
    <property type="protein sequence ID" value="AMP97885.1"/>
    <property type="molecule type" value="Genomic_DNA"/>
</dbReference>
<keyword evidence="1" id="KW-0175">Coiled coil</keyword>
<dbReference type="PATRIC" id="fig|188932.3.peg.974"/>
<evidence type="ECO:0000313" key="3">
    <source>
        <dbReference type="EMBL" id="AMP97885.1"/>
    </source>
</evidence>
<dbReference type="RefSeq" id="WP_068397150.1">
    <property type="nucleotide sequence ID" value="NZ_CP014504.1"/>
</dbReference>
<reference evidence="3 4" key="1">
    <citation type="submission" date="2016-03" db="EMBL/GenBank/DDBJ databases">
        <title>Complete genome sequence of Pedobacter cryoconitis PAMC 27485.</title>
        <authorList>
            <person name="Lee J."/>
            <person name="Kim O.-S."/>
        </authorList>
    </citation>
    <scope>NUCLEOTIDE SEQUENCE [LARGE SCALE GENOMIC DNA]</scope>
    <source>
        <strain evidence="3 4">PAMC 27485</strain>
    </source>
</reference>
<dbReference type="OrthoDB" id="793768at2"/>